<reference evidence="9" key="2">
    <citation type="submission" date="2010-04" db="EMBL/GenBank/DDBJ databases">
        <authorList>
            <person name="Buell R."/>
            <person name="Hamilton J."/>
            <person name="Hostetler J."/>
        </authorList>
    </citation>
    <scope>NUCLEOTIDE SEQUENCE [LARGE SCALE GENOMIC DNA]</scope>
    <source>
        <strain evidence="9">DAOM:BR144</strain>
    </source>
</reference>
<dbReference type="HOGENOM" id="CLU_050153_0_0_1"/>
<feature type="region of interest" description="Disordered" evidence="5">
    <location>
        <begin position="154"/>
        <end position="194"/>
    </location>
</feature>
<dbReference type="SUPFAM" id="SSF50911">
    <property type="entry name" value="Mannose 6-phosphate receptor domain"/>
    <property type="match status" value="1"/>
</dbReference>
<evidence type="ECO:0000256" key="6">
    <source>
        <dbReference type="SAM" id="SignalP"/>
    </source>
</evidence>
<evidence type="ECO:0000256" key="2">
    <source>
        <dbReference type="ARBA" id="ARBA00022729"/>
    </source>
</evidence>
<reference evidence="8" key="3">
    <citation type="submission" date="2015-02" db="UniProtKB">
        <authorList>
            <consortium name="EnsemblProtists"/>
        </authorList>
    </citation>
    <scope>IDENTIFICATION</scope>
    <source>
        <strain evidence="8">DAOM BR144</strain>
    </source>
</reference>
<dbReference type="Gene3D" id="2.70.130.10">
    <property type="entry name" value="Mannose-6-phosphate receptor binding domain"/>
    <property type="match status" value="1"/>
</dbReference>
<keyword evidence="3" id="KW-0256">Endoplasmic reticulum</keyword>
<feature type="compositionally biased region" description="Basic and acidic residues" evidence="5">
    <location>
        <begin position="185"/>
        <end position="194"/>
    </location>
</feature>
<dbReference type="PROSITE" id="PS51914">
    <property type="entry name" value="MRH"/>
    <property type="match status" value="1"/>
</dbReference>
<dbReference type="eggNOG" id="KOG3394">
    <property type="taxonomic scope" value="Eukaryota"/>
</dbReference>
<dbReference type="EMBL" id="GL376634">
    <property type="status" value="NOT_ANNOTATED_CDS"/>
    <property type="molecule type" value="Genomic_DNA"/>
</dbReference>
<protein>
    <recommendedName>
        <fullName evidence="7">MRH domain-containing protein</fullName>
    </recommendedName>
</protein>
<feature type="region of interest" description="Disordered" evidence="5">
    <location>
        <begin position="80"/>
        <end position="103"/>
    </location>
</feature>
<dbReference type="GO" id="GO:0005788">
    <property type="term" value="C:endoplasmic reticulum lumen"/>
    <property type="evidence" value="ECO:0007669"/>
    <property type="project" value="TreeGrafter"/>
</dbReference>
<dbReference type="InterPro" id="IPR009011">
    <property type="entry name" value="Man6P_isomerase_rcpt-bd_dom_sf"/>
</dbReference>
<evidence type="ECO:0000313" key="8">
    <source>
        <dbReference type="EnsemblProtists" id="PYU1_T001807"/>
    </source>
</evidence>
<evidence type="ECO:0000256" key="1">
    <source>
        <dbReference type="ARBA" id="ARBA00004240"/>
    </source>
</evidence>
<evidence type="ECO:0000256" key="5">
    <source>
        <dbReference type="SAM" id="MobiDB-lite"/>
    </source>
</evidence>
<dbReference type="STRING" id="431595.K3WA16"/>
<organism evidence="8 9">
    <name type="scientific">Globisporangium ultimum (strain ATCC 200006 / CBS 805.95 / DAOM BR144)</name>
    <name type="common">Pythium ultimum</name>
    <dbReference type="NCBI Taxonomy" id="431595"/>
    <lineage>
        <taxon>Eukaryota</taxon>
        <taxon>Sar</taxon>
        <taxon>Stramenopiles</taxon>
        <taxon>Oomycota</taxon>
        <taxon>Peronosporomycetes</taxon>
        <taxon>Pythiales</taxon>
        <taxon>Pythiaceae</taxon>
        <taxon>Globisporangium</taxon>
    </lineage>
</organism>
<dbReference type="VEuPathDB" id="FungiDB:PYU1_G001806"/>
<sequence>MRLVAAAAVAALATVSTVQNAHALQLPSSDASYVVQIHASRDGAPLGALDPATTRSQVMTIESGQQFECFVPLTPEKKQAALAQQQQQSDHADQQHTVADDAEEGEAASFLAFGRTAAKKIRPKCVQYVDIAENWVYEVCPGVLVRKVSLRARPQDDGDDTTASNTASTGSAPSTETAKKKRSKKPEAGKREQSFSHDVVELGEFVGDTQAKALGYSDFVGADTQERVKKYQKPLFTQHFRVGGTSSPDTGDDELLQVQFMCSATTLDDTVAGVRWKKTTATATTETGRETSSRSVAGFLVLSRFFCDPKYTDAEEFKLFTVQSLLRPLVDSKTCIKRSEGWWTYEFCFGRGIRQYHRDSEGRITAEFSLGTFDAVKNAELAEGGALVTEHIDATHDVSRPAYLELYDQGTHCKEFDRFTPRKAKVYYYCNEGGSNHFILGVKETQTCVYSIKISSPVLCDHPHFANDEQSSEDKAEIVHCVPLEEAHGQQQQQDEEELAAKGVI</sequence>
<dbReference type="Pfam" id="PF07915">
    <property type="entry name" value="PRKCSH"/>
    <property type="match status" value="1"/>
</dbReference>
<dbReference type="PANTHER" id="PTHR15414:SF0">
    <property type="entry name" value="ENDOPLASMIC RETICULUM LECTIN 1"/>
    <property type="match status" value="1"/>
</dbReference>
<proteinExistence type="predicted"/>
<dbReference type="InterPro" id="IPR044865">
    <property type="entry name" value="MRH_dom"/>
</dbReference>
<evidence type="ECO:0000256" key="3">
    <source>
        <dbReference type="ARBA" id="ARBA00022824"/>
    </source>
</evidence>
<dbReference type="GO" id="GO:0030968">
    <property type="term" value="P:endoplasmic reticulum unfolded protein response"/>
    <property type="evidence" value="ECO:0007669"/>
    <property type="project" value="InterPro"/>
</dbReference>
<feature type="compositionally biased region" description="Low complexity" evidence="5">
    <location>
        <begin position="80"/>
        <end position="89"/>
    </location>
</feature>
<feature type="compositionally biased region" description="Low complexity" evidence="5">
    <location>
        <begin position="161"/>
        <end position="175"/>
    </location>
</feature>
<keyword evidence="2 6" id="KW-0732">Signal</keyword>
<accession>K3WA16</accession>
<comment type="subcellular location">
    <subcellularLocation>
        <location evidence="1">Endoplasmic reticulum</location>
    </subcellularLocation>
</comment>
<dbReference type="InParanoid" id="K3WA16"/>
<evidence type="ECO:0000313" key="9">
    <source>
        <dbReference type="Proteomes" id="UP000019132"/>
    </source>
</evidence>
<reference evidence="9" key="1">
    <citation type="journal article" date="2010" name="Genome Biol.">
        <title>Genome sequence of the necrotrophic plant pathogen Pythium ultimum reveals original pathogenicity mechanisms and effector repertoire.</title>
        <authorList>
            <person name="Levesque C.A."/>
            <person name="Brouwer H."/>
            <person name="Cano L."/>
            <person name="Hamilton J.P."/>
            <person name="Holt C."/>
            <person name="Huitema E."/>
            <person name="Raffaele S."/>
            <person name="Robideau G.P."/>
            <person name="Thines M."/>
            <person name="Win J."/>
            <person name="Zerillo M.M."/>
            <person name="Beakes G.W."/>
            <person name="Boore J.L."/>
            <person name="Busam D."/>
            <person name="Dumas B."/>
            <person name="Ferriera S."/>
            <person name="Fuerstenberg S.I."/>
            <person name="Gachon C.M."/>
            <person name="Gaulin E."/>
            <person name="Govers F."/>
            <person name="Grenville-Briggs L."/>
            <person name="Horner N."/>
            <person name="Hostetler J."/>
            <person name="Jiang R.H."/>
            <person name="Johnson J."/>
            <person name="Krajaejun T."/>
            <person name="Lin H."/>
            <person name="Meijer H.J."/>
            <person name="Moore B."/>
            <person name="Morris P."/>
            <person name="Phuntmart V."/>
            <person name="Puiu D."/>
            <person name="Shetty J."/>
            <person name="Stajich J.E."/>
            <person name="Tripathy S."/>
            <person name="Wawra S."/>
            <person name="van West P."/>
            <person name="Whitty B.R."/>
            <person name="Coutinho P.M."/>
            <person name="Henrissat B."/>
            <person name="Martin F."/>
            <person name="Thomas P.D."/>
            <person name="Tyler B.M."/>
            <person name="De Vries R.P."/>
            <person name="Kamoun S."/>
            <person name="Yandell M."/>
            <person name="Tisserat N."/>
            <person name="Buell C.R."/>
        </authorList>
    </citation>
    <scope>NUCLEOTIDE SEQUENCE</scope>
    <source>
        <strain evidence="9">DAOM:BR144</strain>
    </source>
</reference>
<keyword evidence="4" id="KW-1015">Disulfide bond</keyword>
<evidence type="ECO:0000259" key="7">
    <source>
        <dbReference type="PROSITE" id="PS51914"/>
    </source>
</evidence>
<feature type="region of interest" description="Disordered" evidence="5">
    <location>
        <begin position="486"/>
        <end position="505"/>
    </location>
</feature>
<feature type="domain" description="MRH" evidence="7">
    <location>
        <begin position="333"/>
        <end position="462"/>
    </location>
</feature>
<evidence type="ECO:0000256" key="4">
    <source>
        <dbReference type="ARBA" id="ARBA00023157"/>
    </source>
</evidence>
<dbReference type="InterPro" id="IPR045149">
    <property type="entry name" value="OS-9-like"/>
</dbReference>
<dbReference type="GO" id="GO:0030970">
    <property type="term" value="P:retrograde protein transport, ER to cytosol"/>
    <property type="evidence" value="ECO:0007669"/>
    <property type="project" value="TreeGrafter"/>
</dbReference>
<dbReference type="AlphaFoldDB" id="K3WA16"/>
<dbReference type="InterPro" id="IPR012913">
    <property type="entry name" value="OS9-like_dom"/>
</dbReference>
<dbReference type="Proteomes" id="UP000019132">
    <property type="component" value="Unassembled WGS sequence"/>
</dbReference>
<keyword evidence="9" id="KW-1185">Reference proteome</keyword>
<feature type="chain" id="PRO_5003867756" description="MRH domain-containing protein" evidence="6">
    <location>
        <begin position="24"/>
        <end position="505"/>
    </location>
</feature>
<name>K3WA16_GLOUD</name>
<dbReference type="PANTHER" id="PTHR15414">
    <property type="entry name" value="OS-9-RELATED"/>
    <property type="match status" value="1"/>
</dbReference>
<dbReference type="EnsemblProtists" id="PYU1_T001807">
    <property type="protein sequence ID" value="PYU1_T001807"/>
    <property type="gene ID" value="PYU1_G001806"/>
</dbReference>
<dbReference type="OMA" id="RVFCDPQ"/>
<feature type="signal peptide" evidence="6">
    <location>
        <begin position="1"/>
        <end position="23"/>
    </location>
</feature>